<feature type="domain" description="CBS" evidence="2">
    <location>
        <begin position="121"/>
        <end position="174"/>
    </location>
</feature>
<dbReference type="SUPFAM" id="SSF54631">
    <property type="entry name" value="CBS-domain pair"/>
    <property type="match status" value="1"/>
</dbReference>
<dbReference type="PANTHER" id="PTHR48108:SF26">
    <property type="entry name" value="CBS DOMAIN-CONTAINING PROTEIN DDB_G0289609"/>
    <property type="match status" value="1"/>
</dbReference>
<dbReference type="InterPro" id="IPR000644">
    <property type="entry name" value="CBS_dom"/>
</dbReference>
<dbReference type="AlphaFoldDB" id="A0A2L2XKN6"/>
<dbReference type="EMBL" id="BFAV01000141">
    <property type="protein sequence ID" value="GBF34491.1"/>
    <property type="molecule type" value="Genomic_DNA"/>
</dbReference>
<proteinExistence type="predicted"/>
<dbReference type="Pfam" id="PF00571">
    <property type="entry name" value="CBS"/>
    <property type="match status" value="2"/>
</dbReference>
<name>A0A2L2XKN6_9FIRM</name>
<evidence type="ECO:0000313" key="3">
    <source>
        <dbReference type="EMBL" id="GBF34491.1"/>
    </source>
</evidence>
<dbReference type="Gene3D" id="3.10.580.10">
    <property type="entry name" value="CBS-domain"/>
    <property type="match status" value="1"/>
</dbReference>
<keyword evidence="4" id="KW-1185">Reference proteome</keyword>
<dbReference type="PANTHER" id="PTHR48108">
    <property type="entry name" value="CBS DOMAIN-CONTAINING PROTEIN CBSX2, CHLOROPLASTIC"/>
    <property type="match status" value="1"/>
</dbReference>
<evidence type="ECO:0000256" key="1">
    <source>
        <dbReference type="ARBA" id="ARBA00022737"/>
    </source>
</evidence>
<reference evidence="4" key="1">
    <citation type="submission" date="2018-02" db="EMBL/GenBank/DDBJ databases">
        <title>Genome sequence of Desulfocucumis palustris strain NAW-5.</title>
        <authorList>
            <person name="Watanabe M."/>
            <person name="Kojima H."/>
            <person name="Fukui M."/>
        </authorList>
    </citation>
    <scope>NUCLEOTIDE SEQUENCE [LARGE SCALE GENOMIC DNA]</scope>
    <source>
        <strain evidence="4">NAW-5</strain>
    </source>
</reference>
<dbReference type="OrthoDB" id="1806071at2"/>
<gene>
    <name evidence="3" type="ORF">DCCM_3609</name>
</gene>
<accession>A0A2L2XKN6</accession>
<evidence type="ECO:0000259" key="2">
    <source>
        <dbReference type="Pfam" id="PF00571"/>
    </source>
</evidence>
<feature type="domain" description="CBS" evidence="2">
    <location>
        <begin position="20"/>
        <end position="80"/>
    </location>
</feature>
<keyword evidence="1" id="KW-0677">Repeat</keyword>
<organism evidence="3 4">
    <name type="scientific">Desulfocucumis palustris</name>
    <dbReference type="NCBI Taxonomy" id="1898651"/>
    <lineage>
        <taxon>Bacteria</taxon>
        <taxon>Bacillati</taxon>
        <taxon>Bacillota</taxon>
        <taxon>Clostridia</taxon>
        <taxon>Eubacteriales</taxon>
        <taxon>Desulfocucumaceae</taxon>
        <taxon>Desulfocucumis</taxon>
    </lineage>
</organism>
<sequence length="180" mass="20083">MGLPQKQSESVNQIKQEKIVKDLMKPLEFFSTVSADTTVKNAVYILNNSSANDRTATHLLVFENKTLIGIVGTRELLSAIEPPNINPEQWYRGWNLAAWTRPVFLRGLFTSRCLEIADKTVRDIIRPITTTLNESCSLSEAAYQLYKSNRNALPVVGNGLVIGLLRGIDLVGEIGHIMEK</sequence>
<dbReference type="InterPro" id="IPR051462">
    <property type="entry name" value="CBS_domain-containing"/>
</dbReference>
<dbReference type="InterPro" id="IPR046342">
    <property type="entry name" value="CBS_dom_sf"/>
</dbReference>
<protein>
    <submittedName>
        <fullName evidence="3">Response regulator receiver protein</fullName>
    </submittedName>
</protein>
<evidence type="ECO:0000313" key="4">
    <source>
        <dbReference type="Proteomes" id="UP000239549"/>
    </source>
</evidence>
<dbReference type="Proteomes" id="UP000239549">
    <property type="component" value="Unassembled WGS sequence"/>
</dbReference>
<dbReference type="RefSeq" id="WP_104372737.1">
    <property type="nucleotide sequence ID" value="NZ_BFAV01000141.1"/>
</dbReference>
<comment type="caution">
    <text evidence="3">The sequence shown here is derived from an EMBL/GenBank/DDBJ whole genome shotgun (WGS) entry which is preliminary data.</text>
</comment>